<accession>A0ACB9CRD2</accession>
<evidence type="ECO:0000313" key="2">
    <source>
        <dbReference type="Proteomes" id="UP001055811"/>
    </source>
</evidence>
<reference evidence="2" key="1">
    <citation type="journal article" date="2022" name="Mol. Ecol. Resour.">
        <title>The genomes of chicory, endive, great burdock and yacon provide insights into Asteraceae palaeo-polyploidization history and plant inulin production.</title>
        <authorList>
            <person name="Fan W."/>
            <person name="Wang S."/>
            <person name="Wang H."/>
            <person name="Wang A."/>
            <person name="Jiang F."/>
            <person name="Liu H."/>
            <person name="Zhao H."/>
            <person name="Xu D."/>
            <person name="Zhang Y."/>
        </authorList>
    </citation>
    <scope>NUCLEOTIDE SEQUENCE [LARGE SCALE GENOMIC DNA]</scope>
    <source>
        <strain evidence="2">cv. Punajuju</strain>
    </source>
</reference>
<protein>
    <submittedName>
        <fullName evidence="1">Uncharacterized protein</fullName>
    </submittedName>
</protein>
<evidence type="ECO:0000313" key="1">
    <source>
        <dbReference type="EMBL" id="KAI3736738.1"/>
    </source>
</evidence>
<sequence>MPQSLTQNKHRYQYTNLIHTFTLFTADAHVSNYSKKLIYFFNTSTRWNYFVHIKLTYFSWGLGLKILPIRVSPDIPFNAEGVKSHGDKTFLSPPPELPVLDDVIMDPLDLGDPMEPVPTLVGRESGSVLLTPEFGPSHYNNGLSTSKRRRIDPSMHRLPRTSLSPRRLSGEFDLNVAIPILSSVSGTAIVTSPTTSKEVDQIVKIGNEVGFQFSEGNIDILVNNLGKDAQGEGEPNIF</sequence>
<comment type="caution">
    <text evidence="1">The sequence shown here is derived from an EMBL/GenBank/DDBJ whole genome shotgun (WGS) entry which is preliminary data.</text>
</comment>
<dbReference type="Proteomes" id="UP001055811">
    <property type="component" value="Linkage Group LG05"/>
</dbReference>
<gene>
    <name evidence="1" type="ORF">L2E82_26723</name>
</gene>
<organism evidence="1 2">
    <name type="scientific">Cichorium intybus</name>
    <name type="common">Chicory</name>
    <dbReference type="NCBI Taxonomy" id="13427"/>
    <lineage>
        <taxon>Eukaryota</taxon>
        <taxon>Viridiplantae</taxon>
        <taxon>Streptophyta</taxon>
        <taxon>Embryophyta</taxon>
        <taxon>Tracheophyta</taxon>
        <taxon>Spermatophyta</taxon>
        <taxon>Magnoliopsida</taxon>
        <taxon>eudicotyledons</taxon>
        <taxon>Gunneridae</taxon>
        <taxon>Pentapetalae</taxon>
        <taxon>asterids</taxon>
        <taxon>campanulids</taxon>
        <taxon>Asterales</taxon>
        <taxon>Asteraceae</taxon>
        <taxon>Cichorioideae</taxon>
        <taxon>Cichorieae</taxon>
        <taxon>Cichoriinae</taxon>
        <taxon>Cichorium</taxon>
    </lineage>
</organism>
<reference evidence="1 2" key="2">
    <citation type="journal article" date="2022" name="Mol. Ecol. Resour.">
        <title>The genomes of chicory, endive, great burdock and yacon provide insights into Asteraceae paleo-polyploidization history and plant inulin production.</title>
        <authorList>
            <person name="Fan W."/>
            <person name="Wang S."/>
            <person name="Wang H."/>
            <person name="Wang A."/>
            <person name="Jiang F."/>
            <person name="Liu H."/>
            <person name="Zhao H."/>
            <person name="Xu D."/>
            <person name="Zhang Y."/>
        </authorList>
    </citation>
    <scope>NUCLEOTIDE SEQUENCE [LARGE SCALE GENOMIC DNA]</scope>
    <source>
        <strain evidence="2">cv. Punajuju</strain>
        <tissue evidence="1">Leaves</tissue>
    </source>
</reference>
<proteinExistence type="predicted"/>
<name>A0ACB9CRD2_CICIN</name>
<keyword evidence="2" id="KW-1185">Reference proteome</keyword>
<dbReference type="EMBL" id="CM042013">
    <property type="protein sequence ID" value="KAI3736738.1"/>
    <property type="molecule type" value="Genomic_DNA"/>
</dbReference>